<dbReference type="Gene3D" id="2.60.40.790">
    <property type="match status" value="1"/>
</dbReference>
<comment type="caution">
    <text evidence="3">The sequence shown here is derived from an EMBL/GenBank/DDBJ whole genome shotgun (WGS) entry which is preliminary data.</text>
</comment>
<feature type="domain" description="CS" evidence="2">
    <location>
        <begin position="95"/>
        <end position="194"/>
    </location>
</feature>
<feature type="compositionally biased region" description="Gly residues" evidence="1">
    <location>
        <begin position="264"/>
        <end position="275"/>
    </location>
</feature>
<dbReference type="Proteomes" id="UP000664859">
    <property type="component" value="Unassembled WGS sequence"/>
</dbReference>
<dbReference type="InterPro" id="IPR008978">
    <property type="entry name" value="HSP20-like_chaperone"/>
</dbReference>
<organism evidence="3 4">
    <name type="scientific">Tribonema minus</name>
    <dbReference type="NCBI Taxonomy" id="303371"/>
    <lineage>
        <taxon>Eukaryota</taxon>
        <taxon>Sar</taxon>
        <taxon>Stramenopiles</taxon>
        <taxon>Ochrophyta</taxon>
        <taxon>PX clade</taxon>
        <taxon>Xanthophyceae</taxon>
        <taxon>Tribonematales</taxon>
        <taxon>Tribonemataceae</taxon>
        <taxon>Tribonema</taxon>
    </lineage>
</organism>
<evidence type="ECO:0000259" key="2">
    <source>
        <dbReference type="PROSITE" id="PS51203"/>
    </source>
</evidence>
<dbReference type="PANTHER" id="PTHR13164">
    <property type="entry name" value="CALICYLIN BINDING PROTEIN"/>
    <property type="match status" value="1"/>
</dbReference>
<dbReference type="InterPro" id="IPR052289">
    <property type="entry name" value="Calcyclin-binding_UBL-bridge"/>
</dbReference>
<dbReference type="InterPro" id="IPR007052">
    <property type="entry name" value="CS_dom"/>
</dbReference>
<proteinExistence type="predicted"/>
<accession>A0A835YKN5</accession>
<keyword evidence="4" id="KW-1185">Reference proteome</keyword>
<dbReference type="AlphaFoldDB" id="A0A835YKN5"/>
<dbReference type="Pfam" id="PF04969">
    <property type="entry name" value="CS"/>
    <property type="match status" value="1"/>
</dbReference>
<sequence>MSGIENGDGACLQDEAAELKALLEQVQAPGLHKRLSAVLQSIEAELQGQEQSAVQDEPPAADAEPVAAPVAAPQPVRMPAHVAPVSSAPDKPKFEAITTFAWDQGEYNSEWVSVYVTLPGVGTAKDRVACTFDTFAFDLQVRDLEGKSYRLIKDNLDKEIVPDQSKVLVKKDKVVVKLRKSKGQFGPEHWANLTAKRPHKAAAAKDKDPSASIMEMMKDMYDEGDDNMRKIIGESMLKSQQQRAAGGSAAALDPPSFDDSDFGAGAGAGKFGDLGGMDDVL</sequence>
<dbReference type="PROSITE" id="PS51203">
    <property type="entry name" value="CS"/>
    <property type="match status" value="1"/>
</dbReference>
<name>A0A835YKN5_9STRA</name>
<evidence type="ECO:0000313" key="3">
    <source>
        <dbReference type="EMBL" id="KAG5177029.1"/>
    </source>
</evidence>
<gene>
    <name evidence="3" type="ORF">JKP88DRAFT_227087</name>
</gene>
<reference evidence="3" key="1">
    <citation type="submission" date="2021-02" db="EMBL/GenBank/DDBJ databases">
        <title>First Annotated Genome of the Yellow-green Alga Tribonema minus.</title>
        <authorList>
            <person name="Mahan K.M."/>
        </authorList>
    </citation>
    <scope>NUCLEOTIDE SEQUENCE</scope>
    <source>
        <strain evidence="3">UTEX B ZZ1240</strain>
    </source>
</reference>
<feature type="region of interest" description="Disordered" evidence="1">
    <location>
        <begin position="237"/>
        <end position="281"/>
    </location>
</feature>
<evidence type="ECO:0000313" key="4">
    <source>
        <dbReference type="Proteomes" id="UP000664859"/>
    </source>
</evidence>
<dbReference type="GO" id="GO:0005634">
    <property type="term" value="C:nucleus"/>
    <property type="evidence" value="ECO:0007669"/>
    <property type="project" value="TreeGrafter"/>
</dbReference>
<dbReference type="PANTHER" id="PTHR13164:SF3">
    <property type="entry name" value="CALCYCLIN-BINDING PROTEIN"/>
    <property type="match status" value="1"/>
</dbReference>
<dbReference type="OrthoDB" id="164025at2759"/>
<feature type="compositionally biased region" description="Low complexity" evidence="1">
    <location>
        <begin position="239"/>
        <end position="251"/>
    </location>
</feature>
<protein>
    <recommendedName>
        <fullName evidence="2">CS domain-containing protein</fullName>
    </recommendedName>
</protein>
<dbReference type="SUPFAM" id="SSF49764">
    <property type="entry name" value="HSP20-like chaperones"/>
    <property type="match status" value="1"/>
</dbReference>
<dbReference type="EMBL" id="JAFCMP010000530">
    <property type="protein sequence ID" value="KAG5177029.1"/>
    <property type="molecule type" value="Genomic_DNA"/>
</dbReference>
<evidence type="ECO:0000256" key="1">
    <source>
        <dbReference type="SAM" id="MobiDB-lite"/>
    </source>
</evidence>